<dbReference type="GO" id="GO:0042910">
    <property type="term" value="F:xenobiotic transmembrane transporter activity"/>
    <property type="evidence" value="ECO:0007669"/>
    <property type="project" value="InterPro"/>
</dbReference>
<evidence type="ECO:0000256" key="10">
    <source>
        <dbReference type="SAM" id="Phobius"/>
    </source>
</evidence>
<dbReference type="RefSeq" id="WP_250867045.1">
    <property type="nucleotide sequence ID" value="NZ_JAGSOI010000003.1"/>
</dbReference>
<dbReference type="PIRSF" id="PIRSF006603">
    <property type="entry name" value="DinF"/>
    <property type="match status" value="1"/>
</dbReference>
<feature type="transmembrane region" description="Helical" evidence="10">
    <location>
        <begin position="285"/>
        <end position="310"/>
    </location>
</feature>
<feature type="transmembrane region" description="Helical" evidence="10">
    <location>
        <begin position="97"/>
        <end position="120"/>
    </location>
</feature>
<reference evidence="11" key="1">
    <citation type="journal article" date="2021" name="mSystems">
        <title>Bacteria and Archaea Synergistically Convert Glycine Betaine to Biogenic Methane in the Formosa Cold Seep of the South China Sea.</title>
        <authorList>
            <person name="Li L."/>
            <person name="Zhang W."/>
            <person name="Zhang S."/>
            <person name="Song L."/>
            <person name="Sun Q."/>
            <person name="Zhang H."/>
            <person name="Xiang H."/>
            <person name="Dong X."/>
        </authorList>
    </citation>
    <scope>NUCLEOTIDE SEQUENCE</scope>
    <source>
        <strain evidence="11">LLY</strain>
    </source>
</reference>
<proteinExistence type="inferred from homology"/>
<gene>
    <name evidence="11" type="ORF">KDK67_01330</name>
</gene>
<comment type="subcellular location">
    <subcellularLocation>
        <location evidence="1">Cell membrane</location>
        <topology evidence="1">Multi-pass membrane protein</topology>
    </subcellularLocation>
</comment>
<feature type="transmembrane region" description="Helical" evidence="10">
    <location>
        <begin position="16"/>
        <end position="34"/>
    </location>
</feature>
<feature type="transmembrane region" description="Helical" evidence="10">
    <location>
        <begin position="258"/>
        <end position="279"/>
    </location>
</feature>
<keyword evidence="8 10" id="KW-0472">Membrane</keyword>
<evidence type="ECO:0000256" key="8">
    <source>
        <dbReference type="ARBA" id="ARBA00023136"/>
    </source>
</evidence>
<protein>
    <recommendedName>
        <fullName evidence="3">Multidrug export protein MepA</fullName>
    </recommendedName>
</protein>
<dbReference type="PANTHER" id="PTHR43823">
    <property type="entry name" value="SPORULATION PROTEIN YKVU"/>
    <property type="match status" value="1"/>
</dbReference>
<feature type="transmembrane region" description="Helical" evidence="10">
    <location>
        <begin position="169"/>
        <end position="192"/>
    </location>
</feature>
<keyword evidence="9" id="KW-0046">Antibiotic resistance</keyword>
<evidence type="ECO:0000256" key="9">
    <source>
        <dbReference type="ARBA" id="ARBA00023251"/>
    </source>
</evidence>
<feature type="transmembrane region" description="Helical" evidence="10">
    <location>
        <begin position="54"/>
        <end position="76"/>
    </location>
</feature>
<dbReference type="InterPro" id="IPR002528">
    <property type="entry name" value="MATE_fam"/>
</dbReference>
<evidence type="ECO:0000256" key="2">
    <source>
        <dbReference type="ARBA" id="ARBA00008417"/>
    </source>
</evidence>
<evidence type="ECO:0000256" key="1">
    <source>
        <dbReference type="ARBA" id="ARBA00004651"/>
    </source>
</evidence>
<dbReference type="NCBIfam" id="TIGR00797">
    <property type="entry name" value="matE"/>
    <property type="match status" value="1"/>
</dbReference>
<dbReference type="InterPro" id="IPR051327">
    <property type="entry name" value="MATE_MepA_subfamily"/>
</dbReference>
<dbReference type="GO" id="GO:0046677">
    <property type="term" value="P:response to antibiotic"/>
    <property type="evidence" value="ECO:0007669"/>
    <property type="project" value="UniProtKB-KW"/>
</dbReference>
<dbReference type="GO" id="GO:0015297">
    <property type="term" value="F:antiporter activity"/>
    <property type="evidence" value="ECO:0007669"/>
    <property type="project" value="InterPro"/>
</dbReference>
<dbReference type="Pfam" id="PF01554">
    <property type="entry name" value="MatE"/>
    <property type="match status" value="2"/>
</dbReference>
<dbReference type="InterPro" id="IPR045070">
    <property type="entry name" value="MATE_MepA-like"/>
</dbReference>
<dbReference type="EMBL" id="JAGSOI010000003">
    <property type="protein sequence ID" value="MCM1985668.1"/>
    <property type="molecule type" value="Genomic_DNA"/>
</dbReference>
<organism evidence="11 12">
    <name type="scientific">Methanococcoides seepicolus</name>
    <dbReference type="NCBI Taxonomy" id="2828780"/>
    <lineage>
        <taxon>Archaea</taxon>
        <taxon>Methanobacteriati</taxon>
        <taxon>Methanobacteriota</taxon>
        <taxon>Stenosarchaea group</taxon>
        <taxon>Methanomicrobia</taxon>
        <taxon>Methanosarcinales</taxon>
        <taxon>Methanosarcinaceae</taxon>
        <taxon>Methanococcoides</taxon>
    </lineage>
</organism>
<keyword evidence="6 10" id="KW-0812">Transmembrane</keyword>
<evidence type="ECO:0000256" key="6">
    <source>
        <dbReference type="ARBA" id="ARBA00022692"/>
    </source>
</evidence>
<dbReference type="AlphaFoldDB" id="A0A9E4ZCB7"/>
<feature type="transmembrane region" description="Helical" evidence="10">
    <location>
        <begin position="322"/>
        <end position="341"/>
    </location>
</feature>
<keyword evidence="5" id="KW-1003">Cell membrane</keyword>
<sequence length="455" mass="49699">MNERSRMLSEDSIKKVLFKLSLPATVGMIVQALYSLVDTIFVGRALGAESVQGIAGITIAFPIQMIIMGIALTIGIGSASIISRSLGARIHERADIALGNAITAILALSIVMTILGVIYIEPLLRMFGATETIMPFAYDYTKIILYGTIFFAFSMTLNNIVRAEGNARVAMFTMVISAGLNIILDPIFIFGLNMGIKGAAIATVISQVVSALYILYYFTKGMSSFHFHIRYFVPHPEILKEMVTIGTSSFARSASGSLMVIVINNVLAVYGGDIPIAVFGVVNRLFMFTFMPMIGIVQGLQPIVGFNYGAKNYERVISSTALAMKITTVVSIAGFLLLFIFPNQLFSIFTTDQQLIEAGKAAMRIMALALPLVGFQIVGASIYQTLGKAKPAFFLSISRQVLFLIPLVLILPRFFELQGVWMAFPLSDGLSFLVTFVMLAKEYSLFKKDIHPDLS</sequence>
<reference evidence="11" key="2">
    <citation type="submission" date="2021-04" db="EMBL/GenBank/DDBJ databases">
        <authorList>
            <person name="Dong X."/>
        </authorList>
    </citation>
    <scope>NUCLEOTIDE SEQUENCE</scope>
    <source>
        <strain evidence="11">LLY</strain>
    </source>
</reference>
<dbReference type="CDD" id="cd13143">
    <property type="entry name" value="MATE_MepA_like"/>
    <property type="match status" value="1"/>
</dbReference>
<keyword evidence="7 10" id="KW-1133">Transmembrane helix</keyword>
<dbReference type="Proteomes" id="UP001056766">
    <property type="component" value="Unassembled WGS sequence"/>
</dbReference>
<feature type="transmembrane region" description="Helical" evidence="10">
    <location>
        <begin position="140"/>
        <end position="157"/>
    </location>
</feature>
<feature type="transmembrane region" description="Helical" evidence="10">
    <location>
        <begin position="198"/>
        <end position="218"/>
    </location>
</feature>
<evidence type="ECO:0000256" key="7">
    <source>
        <dbReference type="ARBA" id="ARBA00022989"/>
    </source>
</evidence>
<evidence type="ECO:0000256" key="3">
    <source>
        <dbReference type="ARBA" id="ARBA00022106"/>
    </source>
</evidence>
<dbReference type="PANTHER" id="PTHR43823:SF3">
    <property type="entry name" value="MULTIDRUG EXPORT PROTEIN MEPA"/>
    <property type="match status" value="1"/>
</dbReference>
<dbReference type="InterPro" id="IPR048279">
    <property type="entry name" value="MdtK-like"/>
</dbReference>
<feature type="transmembrane region" description="Helical" evidence="10">
    <location>
        <begin position="421"/>
        <end position="440"/>
    </location>
</feature>
<evidence type="ECO:0000256" key="4">
    <source>
        <dbReference type="ARBA" id="ARBA00022448"/>
    </source>
</evidence>
<comment type="similarity">
    <text evidence="2">Belongs to the multi antimicrobial extrusion (MATE) (TC 2.A.66.1) family. MepA subfamily.</text>
</comment>
<evidence type="ECO:0000256" key="5">
    <source>
        <dbReference type="ARBA" id="ARBA00022475"/>
    </source>
</evidence>
<evidence type="ECO:0000313" key="11">
    <source>
        <dbReference type="EMBL" id="MCM1985668.1"/>
    </source>
</evidence>
<evidence type="ECO:0000313" key="12">
    <source>
        <dbReference type="Proteomes" id="UP001056766"/>
    </source>
</evidence>
<feature type="transmembrane region" description="Helical" evidence="10">
    <location>
        <begin position="361"/>
        <end position="380"/>
    </location>
</feature>
<keyword evidence="4" id="KW-0813">Transport</keyword>
<feature type="transmembrane region" description="Helical" evidence="10">
    <location>
        <begin position="392"/>
        <end position="415"/>
    </location>
</feature>
<name>A0A9E4ZCB7_9EURY</name>
<dbReference type="GO" id="GO:0005886">
    <property type="term" value="C:plasma membrane"/>
    <property type="evidence" value="ECO:0007669"/>
    <property type="project" value="UniProtKB-SubCell"/>
</dbReference>
<accession>A0A9E4ZCB7</accession>
<keyword evidence="12" id="KW-1185">Reference proteome</keyword>
<comment type="caution">
    <text evidence="11">The sequence shown here is derived from an EMBL/GenBank/DDBJ whole genome shotgun (WGS) entry which is preliminary data.</text>
</comment>